<feature type="transmembrane region" description="Helical" evidence="11">
    <location>
        <begin position="223"/>
        <end position="243"/>
    </location>
</feature>
<comment type="function">
    <text evidence="10">Part of the ABC transporter complex hrt involved in hemin import. Responsible for the translocation of the substrate across the membrane.</text>
</comment>
<feature type="transmembrane region" description="Helical" evidence="11">
    <location>
        <begin position="264"/>
        <end position="290"/>
    </location>
</feature>
<dbReference type="AlphaFoldDB" id="A0A653I9V7"/>
<dbReference type="PANTHER" id="PTHR43738:SF1">
    <property type="entry name" value="HEMIN TRANSPORT SYSTEM PERMEASE PROTEIN HRTB-RELATED"/>
    <property type="match status" value="1"/>
</dbReference>
<keyword evidence="9 11" id="KW-0472">Membrane</keyword>
<dbReference type="PANTHER" id="PTHR43738">
    <property type="entry name" value="ABC TRANSPORTER, MEMBRANE PROTEIN"/>
    <property type="match status" value="1"/>
</dbReference>
<protein>
    <recommendedName>
        <fullName evidence="4">Putative hemin transport system permease protein HrtB</fullName>
    </recommendedName>
</protein>
<evidence type="ECO:0000313" key="14">
    <source>
        <dbReference type="Proteomes" id="UP000439752"/>
    </source>
</evidence>
<evidence type="ECO:0000256" key="7">
    <source>
        <dbReference type="ARBA" id="ARBA00022692"/>
    </source>
</evidence>
<comment type="subunit">
    <text evidence="3">The complex is composed of two ATP-binding proteins (HrtA), two transmembrane proteins (HrtB) and a solute-binding protein.</text>
</comment>
<evidence type="ECO:0000256" key="4">
    <source>
        <dbReference type="ARBA" id="ARBA00016962"/>
    </source>
</evidence>
<evidence type="ECO:0000256" key="11">
    <source>
        <dbReference type="SAM" id="Phobius"/>
    </source>
</evidence>
<gene>
    <name evidence="13" type="ORF">EXIGUO9Y_260014</name>
</gene>
<dbReference type="Pfam" id="PF02687">
    <property type="entry name" value="FtsX"/>
    <property type="match status" value="1"/>
</dbReference>
<evidence type="ECO:0000256" key="8">
    <source>
        <dbReference type="ARBA" id="ARBA00022989"/>
    </source>
</evidence>
<comment type="subcellular location">
    <subcellularLocation>
        <location evidence="1">Cell membrane</location>
        <topology evidence="1">Multi-pass membrane protein</topology>
    </subcellularLocation>
</comment>
<reference evidence="13 14" key="1">
    <citation type="submission" date="2019-10" db="EMBL/GenBank/DDBJ databases">
        <authorList>
            <person name="Karimi E."/>
        </authorList>
    </citation>
    <scope>NUCLEOTIDE SEQUENCE [LARGE SCALE GENOMIC DNA]</scope>
    <source>
        <strain evidence="13">Exiguobacterium sp. 9Y</strain>
    </source>
</reference>
<keyword evidence="6" id="KW-1003">Cell membrane</keyword>
<evidence type="ECO:0000256" key="5">
    <source>
        <dbReference type="ARBA" id="ARBA00022448"/>
    </source>
</evidence>
<comment type="similarity">
    <text evidence="2">Belongs to the ABC-4 integral membrane protein family. HrtB subfamily.</text>
</comment>
<evidence type="ECO:0000313" key="13">
    <source>
        <dbReference type="EMBL" id="VWX35540.1"/>
    </source>
</evidence>
<dbReference type="RefSeq" id="WP_159173312.1">
    <property type="nucleotide sequence ID" value="NZ_LR732312.1"/>
</dbReference>
<keyword evidence="14" id="KW-1185">Reference proteome</keyword>
<keyword evidence="8 11" id="KW-1133">Transmembrane helix</keyword>
<sequence length="343" mass="37612">MKMGWRELIRMKKRFGLMGLVTTLIIVLILMITGLADGLAYDNGAVIRNLPVEHMALSQEAEGQLTRSFLEEQEQPRGTEALGVQNMVLEKQDGTKDDVTVFALPADTAYGPKQLEALKRGEVLVDTAYAKQTGTAVGDKVTDFRTKMTFTIVGTVTDGRYSHAPVLWTTLASWDDWQVKMQTNYVSAFVSQDSFKTDLTTYTKSDIVKQVPGYAAEQNSFQMMRLALVVIGALILTAFFYILTMQKMKQLGILKAIGIRTWTIGSGLVLQVFVLTLLSLAFSLCVTLGVSQFLPSGIPFRFEWETSLGYGALLIGTALIGSVIPLRALKKLEPADAMGGMAG</sequence>
<organism evidence="13 14">
    <name type="scientific">Exiguobacterium oxidotolerans</name>
    <dbReference type="NCBI Taxonomy" id="223958"/>
    <lineage>
        <taxon>Bacteria</taxon>
        <taxon>Bacillati</taxon>
        <taxon>Bacillota</taxon>
        <taxon>Bacilli</taxon>
        <taxon>Bacillales</taxon>
        <taxon>Bacillales Family XII. Incertae Sedis</taxon>
        <taxon>Exiguobacterium</taxon>
    </lineage>
</organism>
<evidence type="ECO:0000256" key="9">
    <source>
        <dbReference type="ARBA" id="ARBA00023136"/>
    </source>
</evidence>
<dbReference type="EMBL" id="CABWKQ010000019">
    <property type="protein sequence ID" value="VWX35540.1"/>
    <property type="molecule type" value="Genomic_DNA"/>
</dbReference>
<feature type="transmembrane region" description="Helical" evidence="11">
    <location>
        <begin position="310"/>
        <end position="329"/>
    </location>
</feature>
<keyword evidence="5" id="KW-0813">Transport</keyword>
<feature type="domain" description="ABC3 transporter permease C-terminal" evidence="12">
    <location>
        <begin position="227"/>
        <end position="334"/>
    </location>
</feature>
<evidence type="ECO:0000256" key="2">
    <source>
        <dbReference type="ARBA" id="ARBA00008697"/>
    </source>
</evidence>
<evidence type="ECO:0000256" key="10">
    <source>
        <dbReference type="ARBA" id="ARBA00024973"/>
    </source>
</evidence>
<proteinExistence type="inferred from homology"/>
<dbReference type="InterPro" id="IPR003838">
    <property type="entry name" value="ABC3_permease_C"/>
</dbReference>
<dbReference type="Proteomes" id="UP000439752">
    <property type="component" value="Unassembled WGS sequence"/>
</dbReference>
<evidence type="ECO:0000259" key="12">
    <source>
        <dbReference type="Pfam" id="PF02687"/>
    </source>
</evidence>
<accession>A0A653I9V7</accession>
<evidence type="ECO:0000256" key="3">
    <source>
        <dbReference type="ARBA" id="ARBA00011131"/>
    </source>
</evidence>
<keyword evidence="7 11" id="KW-0812">Transmembrane</keyword>
<evidence type="ECO:0000256" key="6">
    <source>
        <dbReference type="ARBA" id="ARBA00022475"/>
    </source>
</evidence>
<name>A0A653I9V7_9BACL</name>
<dbReference type="InterPro" id="IPR051125">
    <property type="entry name" value="ABC-4/HrtB_transporter"/>
</dbReference>
<dbReference type="GO" id="GO:0005886">
    <property type="term" value="C:plasma membrane"/>
    <property type="evidence" value="ECO:0007669"/>
    <property type="project" value="UniProtKB-SubCell"/>
</dbReference>
<evidence type="ECO:0000256" key="1">
    <source>
        <dbReference type="ARBA" id="ARBA00004651"/>
    </source>
</evidence>